<keyword evidence="2" id="KW-0863">Zinc-finger</keyword>
<keyword evidence="6" id="KW-1185">Reference proteome</keyword>
<name>A0A0C9YKV4_9AGAM</name>
<dbReference type="STRING" id="765257.A0A0C9YKV4"/>
<reference evidence="6" key="2">
    <citation type="submission" date="2015-01" db="EMBL/GenBank/DDBJ databases">
        <title>Evolutionary Origins and Diversification of the Mycorrhizal Mutualists.</title>
        <authorList>
            <consortium name="DOE Joint Genome Institute"/>
            <consortium name="Mycorrhizal Genomics Consortium"/>
            <person name="Kohler A."/>
            <person name="Kuo A."/>
            <person name="Nagy L.G."/>
            <person name="Floudas D."/>
            <person name="Copeland A."/>
            <person name="Barry K.W."/>
            <person name="Cichocki N."/>
            <person name="Veneault-Fourrey C."/>
            <person name="LaButti K."/>
            <person name="Lindquist E.A."/>
            <person name="Lipzen A."/>
            <person name="Lundell T."/>
            <person name="Morin E."/>
            <person name="Murat C."/>
            <person name="Riley R."/>
            <person name="Ohm R."/>
            <person name="Sun H."/>
            <person name="Tunlid A."/>
            <person name="Henrissat B."/>
            <person name="Grigoriev I.V."/>
            <person name="Hibbett D.S."/>
            <person name="Martin F."/>
        </authorList>
    </citation>
    <scope>NUCLEOTIDE SEQUENCE [LARGE SCALE GENOMIC DNA]</scope>
    <source>
        <strain evidence="6">441</strain>
    </source>
</reference>
<evidence type="ECO:0000256" key="3">
    <source>
        <dbReference type="SAM" id="MobiDB-lite"/>
    </source>
</evidence>
<keyword evidence="2" id="KW-0479">Metal-binding</keyword>
<accession>A0A0C9YKV4</accession>
<protein>
    <recommendedName>
        <fullName evidence="4">CCHC-type domain-containing protein</fullName>
    </recommendedName>
</protein>
<dbReference type="Proteomes" id="UP000054018">
    <property type="component" value="Unassembled WGS sequence"/>
</dbReference>
<dbReference type="PROSITE" id="PS50158">
    <property type="entry name" value="ZF_CCHC"/>
    <property type="match status" value="1"/>
</dbReference>
<evidence type="ECO:0000313" key="6">
    <source>
        <dbReference type="Proteomes" id="UP000054018"/>
    </source>
</evidence>
<evidence type="ECO:0000313" key="5">
    <source>
        <dbReference type="EMBL" id="KIK25615.1"/>
    </source>
</evidence>
<evidence type="ECO:0000256" key="1">
    <source>
        <dbReference type="ARBA" id="ARBA00022664"/>
    </source>
</evidence>
<dbReference type="GO" id="GO:0003676">
    <property type="term" value="F:nucleic acid binding"/>
    <property type="evidence" value="ECO:0007669"/>
    <property type="project" value="InterPro"/>
</dbReference>
<dbReference type="SUPFAM" id="SSF57756">
    <property type="entry name" value="Retrovirus zinc finger-like domains"/>
    <property type="match status" value="1"/>
</dbReference>
<dbReference type="InterPro" id="IPR036875">
    <property type="entry name" value="Znf_CCHC_sf"/>
</dbReference>
<evidence type="ECO:0000259" key="4">
    <source>
        <dbReference type="PROSITE" id="PS50158"/>
    </source>
</evidence>
<dbReference type="GO" id="GO:0006397">
    <property type="term" value="P:mRNA processing"/>
    <property type="evidence" value="ECO:0007669"/>
    <property type="project" value="UniProtKB-KW"/>
</dbReference>
<dbReference type="OrthoDB" id="5552562at2759"/>
<dbReference type="HOGENOM" id="CLU_033743_4_0_1"/>
<reference evidence="5 6" key="1">
    <citation type="submission" date="2014-04" db="EMBL/GenBank/DDBJ databases">
        <authorList>
            <consortium name="DOE Joint Genome Institute"/>
            <person name="Kuo A."/>
            <person name="Kohler A."/>
            <person name="Costa M.D."/>
            <person name="Nagy L.G."/>
            <person name="Floudas D."/>
            <person name="Copeland A."/>
            <person name="Barry K.W."/>
            <person name="Cichocki N."/>
            <person name="Veneault-Fourrey C."/>
            <person name="LaButti K."/>
            <person name="Lindquist E.A."/>
            <person name="Lipzen A."/>
            <person name="Lundell T."/>
            <person name="Morin E."/>
            <person name="Murat C."/>
            <person name="Sun H."/>
            <person name="Tunlid A."/>
            <person name="Henrissat B."/>
            <person name="Grigoriev I.V."/>
            <person name="Hibbett D.S."/>
            <person name="Martin F."/>
            <person name="Nordberg H.P."/>
            <person name="Cantor M.N."/>
            <person name="Hua S.X."/>
        </authorList>
    </citation>
    <scope>NUCLEOTIDE SEQUENCE [LARGE SCALE GENOMIC DNA]</scope>
    <source>
        <strain evidence="5 6">441</strain>
    </source>
</reference>
<dbReference type="InterPro" id="IPR001878">
    <property type="entry name" value="Znf_CCHC"/>
</dbReference>
<dbReference type="AlphaFoldDB" id="A0A0C9YKV4"/>
<feature type="compositionally biased region" description="Basic and acidic residues" evidence="3">
    <location>
        <begin position="87"/>
        <end position="99"/>
    </location>
</feature>
<proteinExistence type="predicted"/>
<dbReference type="GO" id="GO:0008270">
    <property type="term" value="F:zinc ion binding"/>
    <property type="evidence" value="ECO:0007669"/>
    <property type="project" value="UniProtKB-KW"/>
</dbReference>
<feature type="domain" description="CCHC-type" evidence="4">
    <location>
        <begin position="132"/>
        <end position="147"/>
    </location>
</feature>
<feature type="region of interest" description="Disordered" evidence="3">
    <location>
        <begin position="55"/>
        <end position="104"/>
    </location>
</feature>
<organism evidence="5 6">
    <name type="scientific">Pisolithus microcarpus 441</name>
    <dbReference type="NCBI Taxonomy" id="765257"/>
    <lineage>
        <taxon>Eukaryota</taxon>
        <taxon>Fungi</taxon>
        <taxon>Dikarya</taxon>
        <taxon>Basidiomycota</taxon>
        <taxon>Agaricomycotina</taxon>
        <taxon>Agaricomycetes</taxon>
        <taxon>Agaricomycetidae</taxon>
        <taxon>Boletales</taxon>
        <taxon>Sclerodermatineae</taxon>
        <taxon>Pisolithaceae</taxon>
        <taxon>Pisolithus</taxon>
    </lineage>
</organism>
<sequence>MKDSSHIPKYVVKFNHLPDHIKDEISCIGKPTTLVGLRKLAQTIDVQYWERKAEISHTAKPSANKSSSTKSSNNKKSSSISPSTPRSDAKGKSKLKDNQKPNMVKSDIMHLLGKDGKLNAAERQHHLTNNLCLFCGKGGHSMKGCPKSTSCAAKACAAAAEAPPAPPAEKAEAKN</sequence>
<dbReference type="EMBL" id="KN833707">
    <property type="protein sequence ID" value="KIK25615.1"/>
    <property type="molecule type" value="Genomic_DNA"/>
</dbReference>
<evidence type="ECO:0000256" key="2">
    <source>
        <dbReference type="PROSITE-ProRule" id="PRU00047"/>
    </source>
</evidence>
<keyword evidence="2" id="KW-0862">Zinc</keyword>
<gene>
    <name evidence="5" type="ORF">PISMIDRAFT_9595</name>
</gene>
<feature type="compositionally biased region" description="Low complexity" evidence="3">
    <location>
        <begin position="58"/>
        <end position="86"/>
    </location>
</feature>
<keyword evidence="1" id="KW-0507">mRNA processing</keyword>